<sequence length="434" mass="44495">GLGNVTVTQATPVWRATFAGTLASSNVGMISGTDVDMASGDATNGTVTNTVIGVDNVNEVQDLTVTGTPSGGDTIISFGGSSSPAVLFDVTAAQMETHLEAMDSIPQGEATCSGGPWPGSVIQVTFSGSLAGIQALMTNVDSFTGGSSPELTITENTPGVDAVAEVQTIRINDSVTGGTFALTHDGDETAPIVYNATAAAIQAALLASPTSEVVTVTGGPGPGTDWIVTWDTAGSVPDTTVTDANLTGGVATDVSVQVITAGSSGTETTSITVTPVLVAATVAATGTVTFGGRKLEIKIGEGNLTYTENKPREYMRDRGALDTVRNADEEPVDVSFDFVWDSITAVGGSAIPTVEDTLKQSGEASEWLSTSSDACEPYCVNIEVFHDPGCGGENTELVELEEFRYETLEHNISDAQISCTGKSNKVEPTVTRGS</sequence>
<name>A0A0F9EA29_9ZZZZ</name>
<evidence type="ECO:0000313" key="1">
    <source>
        <dbReference type="EMBL" id="KKL20913.1"/>
    </source>
</evidence>
<organism evidence="1">
    <name type="scientific">marine sediment metagenome</name>
    <dbReference type="NCBI Taxonomy" id="412755"/>
    <lineage>
        <taxon>unclassified sequences</taxon>
        <taxon>metagenomes</taxon>
        <taxon>ecological metagenomes</taxon>
    </lineage>
</organism>
<gene>
    <name evidence="1" type="ORF">LCGC14_2450700</name>
</gene>
<dbReference type="EMBL" id="LAZR01037920">
    <property type="protein sequence ID" value="KKL20913.1"/>
    <property type="molecule type" value="Genomic_DNA"/>
</dbReference>
<protein>
    <submittedName>
        <fullName evidence="1">Uncharacterized protein</fullName>
    </submittedName>
</protein>
<dbReference type="AlphaFoldDB" id="A0A0F9EA29"/>
<proteinExistence type="predicted"/>
<accession>A0A0F9EA29</accession>
<comment type="caution">
    <text evidence="1">The sequence shown here is derived from an EMBL/GenBank/DDBJ whole genome shotgun (WGS) entry which is preliminary data.</text>
</comment>
<feature type="non-terminal residue" evidence="1">
    <location>
        <position position="1"/>
    </location>
</feature>
<reference evidence="1" key="1">
    <citation type="journal article" date="2015" name="Nature">
        <title>Complex archaea that bridge the gap between prokaryotes and eukaryotes.</title>
        <authorList>
            <person name="Spang A."/>
            <person name="Saw J.H."/>
            <person name="Jorgensen S.L."/>
            <person name="Zaremba-Niedzwiedzka K."/>
            <person name="Martijn J."/>
            <person name="Lind A.E."/>
            <person name="van Eijk R."/>
            <person name="Schleper C."/>
            <person name="Guy L."/>
            <person name="Ettema T.J."/>
        </authorList>
    </citation>
    <scope>NUCLEOTIDE SEQUENCE</scope>
</reference>